<dbReference type="SUPFAM" id="SSF54001">
    <property type="entry name" value="Cysteine proteinases"/>
    <property type="match status" value="1"/>
</dbReference>
<feature type="domain" description="Ubiquitin-like protease family profile" evidence="7">
    <location>
        <begin position="390"/>
        <end position="594"/>
    </location>
</feature>
<evidence type="ECO:0000256" key="4">
    <source>
        <dbReference type="ARBA" id="ARBA00022807"/>
    </source>
</evidence>
<evidence type="ECO:0000256" key="2">
    <source>
        <dbReference type="ARBA" id="ARBA00022670"/>
    </source>
</evidence>
<feature type="transmembrane region" description="Helical" evidence="6">
    <location>
        <begin position="61"/>
        <end position="81"/>
    </location>
</feature>
<dbReference type="GO" id="GO:0006508">
    <property type="term" value="P:proteolysis"/>
    <property type="evidence" value="ECO:0007669"/>
    <property type="project" value="UniProtKB-KW"/>
</dbReference>
<dbReference type="PANTHER" id="PTHR46915">
    <property type="entry name" value="UBIQUITIN-LIKE PROTEASE 4-RELATED"/>
    <property type="match status" value="1"/>
</dbReference>
<dbReference type="GO" id="GO:0016926">
    <property type="term" value="P:protein desumoylation"/>
    <property type="evidence" value="ECO:0007669"/>
    <property type="project" value="UniProtKB-ARBA"/>
</dbReference>
<dbReference type="Pfam" id="PF02902">
    <property type="entry name" value="Peptidase_C48"/>
    <property type="match status" value="1"/>
</dbReference>
<dbReference type="Proteomes" id="UP000023152">
    <property type="component" value="Unassembled WGS sequence"/>
</dbReference>
<dbReference type="InterPro" id="IPR038765">
    <property type="entry name" value="Papain-like_cys_pep_sf"/>
</dbReference>
<evidence type="ECO:0000256" key="5">
    <source>
        <dbReference type="SAM" id="MobiDB-lite"/>
    </source>
</evidence>
<dbReference type="InterPro" id="IPR003653">
    <property type="entry name" value="Peptidase_C48_C"/>
</dbReference>
<reference evidence="8 9" key="1">
    <citation type="journal article" date="2013" name="Curr. Biol.">
        <title>The Genome of the Foraminiferan Reticulomyxa filosa.</title>
        <authorList>
            <person name="Glockner G."/>
            <person name="Hulsmann N."/>
            <person name="Schleicher M."/>
            <person name="Noegel A.A."/>
            <person name="Eichinger L."/>
            <person name="Gallinger C."/>
            <person name="Pawlowski J."/>
            <person name="Sierra R."/>
            <person name="Euteneuer U."/>
            <person name="Pillet L."/>
            <person name="Moustafa A."/>
            <person name="Platzer M."/>
            <person name="Groth M."/>
            <person name="Szafranski K."/>
            <person name="Schliwa M."/>
        </authorList>
    </citation>
    <scope>NUCLEOTIDE SEQUENCE [LARGE SCALE GENOMIC DNA]</scope>
</reference>
<keyword evidence="6" id="KW-0472">Membrane</keyword>
<keyword evidence="9" id="KW-1185">Reference proteome</keyword>
<dbReference type="AlphaFoldDB" id="X6MCU9"/>
<feature type="region of interest" description="Disordered" evidence="5">
    <location>
        <begin position="333"/>
        <end position="375"/>
    </location>
</feature>
<dbReference type="PROSITE" id="PS50600">
    <property type="entry name" value="ULP_PROTEASE"/>
    <property type="match status" value="1"/>
</dbReference>
<accession>X6MCU9</accession>
<comment type="similarity">
    <text evidence="1">Belongs to the peptidase C48 family.</text>
</comment>
<feature type="region of interest" description="Disordered" evidence="5">
    <location>
        <begin position="486"/>
        <end position="523"/>
    </location>
</feature>
<comment type="caution">
    <text evidence="8">The sequence shown here is derived from an EMBL/GenBank/DDBJ whole genome shotgun (WGS) entry which is preliminary data.</text>
</comment>
<evidence type="ECO:0000256" key="3">
    <source>
        <dbReference type="ARBA" id="ARBA00022801"/>
    </source>
</evidence>
<feature type="compositionally biased region" description="Acidic residues" evidence="5">
    <location>
        <begin position="233"/>
        <end position="255"/>
    </location>
</feature>
<keyword evidence="4" id="KW-0788">Thiol protease</keyword>
<organism evidence="8 9">
    <name type="scientific">Reticulomyxa filosa</name>
    <dbReference type="NCBI Taxonomy" id="46433"/>
    <lineage>
        <taxon>Eukaryota</taxon>
        <taxon>Sar</taxon>
        <taxon>Rhizaria</taxon>
        <taxon>Retaria</taxon>
        <taxon>Foraminifera</taxon>
        <taxon>Monothalamids</taxon>
        <taxon>Reticulomyxidae</taxon>
        <taxon>Reticulomyxa</taxon>
    </lineage>
</organism>
<keyword evidence="2" id="KW-0645">Protease</keyword>
<evidence type="ECO:0000313" key="8">
    <source>
        <dbReference type="EMBL" id="ETO11833.1"/>
    </source>
</evidence>
<dbReference type="EMBL" id="ASPP01021972">
    <property type="protein sequence ID" value="ETO11833.1"/>
    <property type="molecule type" value="Genomic_DNA"/>
</dbReference>
<keyword evidence="6" id="KW-0812">Transmembrane</keyword>
<dbReference type="Gene3D" id="1.10.418.20">
    <property type="match status" value="1"/>
</dbReference>
<keyword evidence="3" id="KW-0378">Hydrolase</keyword>
<evidence type="ECO:0000259" key="7">
    <source>
        <dbReference type="PROSITE" id="PS50600"/>
    </source>
</evidence>
<evidence type="ECO:0000256" key="6">
    <source>
        <dbReference type="SAM" id="Phobius"/>
    </source>
</evidence>
<dbReference type="GO" id="GO:0008234">
    <property type="term" value="F:cysteine-type peptidase activity"/>
    <property type="evidence" value="ECO:0007669"/>
    <property type="project" value="UniProtKB-KW"/>
</dbReference>
<sequence length="796" mass="91037">MSSNLTASKKRKNSSDTDSVPTKRRRLLEEKIACSNPKTVERIEEMQKRIKYKCLHRATDGGFFGFPLLGIFLNLLLIALMRVKRFQPLFFFTKKKKRNQWDPKFDELSECNPDICEGYEFLVPQPWNRVLDELMDADDATMEKSYEEEDLQSLPELKNDEVGLLPTLESMFFQYDLPQFEVKNLNRYKTHTHDGRKEEEDEGVDDDDEEAFARANDGVDDDDEEAFARANDGDDDENEEYDDEDEDDNGDDSEGANDNNNNNNNNRSGLVKGNISQSGDSEFSASDSTSGHSASPASRRGQQWNKRTKKKTTIDLLSDSDCDNTNLSTRRLKAEHSHPCGHEKHNATANTNANKNVNGKTNVNANGDENENGLTAGSEFARYPLDHPSIRVTIQDMGRLRPNAFLNDTLIDFYLKSHIFNTFFYKKLQTAINTSAFELDNFLHRWTQQVDIFAKDIIIIPINDILHWSLAIVTCPGQMPPALPLPLLDNNNNNNNNNNIDNDSNSNNHNHNHNNNVNSSCPLSEHKEEKDWKKILQTHEDLLNITKKPCKDPRRGRNTVVWNAESCPGVSLGVPQQKNHWDCGVFVLKYVHLFLHNPIFNSGNALSRNDWCDSNEVVKIRTEIKHLLCELRSKQGLSSLDIDALIRNLNISVDQQPDTQIRDRKKDRSYSDDFDGCVHLLHQLESSQLELFKYATEYAYKFDSKLCQGLTDILQEVYACYKAINANNKEADLSALLKQNNPGNERPTAPTLKGKYMYMYILLSKKDKKHEQSTANNYVHFQTTDFPDNTVQKSNK</sequence>
<feature type="compositionally biased region" description="Low complexity" evidence="5">
    <location>
        <begin position="347"/>
        <end position="367"/>
    </location>
</feature>
<feature type="compositionally biased region" description="Low complexity" evidence="5">
    <location>
        <begin position="256"/>
        <end position="266"/>
    </location>
</feature>
<feature type="compositionally biased region" description="Basic and acidic residues" evidence="5">
    <location>
        <begin position="333"/>
        <end position="346"/>
    </location>
</feature>
<dbReference type="PANTHER" id="PTHR46915:SF2">
    <property type="entry name" value="UBIQUITIN-LIKE PROTEASE 4"/>
    <property type="match status" value="1"/>
</dbReference>
<dbReference type="OrthoDB" id="442460at2759"/>
<feature type="region of interest" description="Disordered" evidence="5">
    <location>
        <begin position="1"/>
        <end position="22"/>
    </location>
</feature>
<keyword evidence="6" id="KW-1133">Transmembrane helix</keyword>
<feature type="compositionally biased region" description="Low complexity" evidence="5">
    <location>
        <begin position="284"/>
        <end position="298"/>
    </location>
</feature>
<protein>
    <submittedName>
        <fullName evidence="8">SUMO deconjugating cysteine peptidase Ulp2 (Predicted)</fullName>
    </submittedName>
</protein>
<evidence type="ECO:0000313" key="9">
    <source>
        <dbReference type="Proteomes" id="UP000023152"/>
    </source>
</evidence>
<gene>
    <name evidence="8" type="ORF">RFI_25541</name>
</gene>
<proteinExistence type="inferred from homology"/>
<feature type="compositionally biased region" description="Low complexity" evidence="5">
    <location>
        <begin position="489"/>
        <end position="519"/>
    </location>
</feature>
<dbReference type="Gene3D" id="3.30.310.130">
    <property type="entry name" value="Ubiquitin-related"/>
    <property type="match status" value="1"/>
</dbReference>
<feature type="compositionally biased region" description="Polar residues" evidence="5">
    <location>
        <begin position="274"/>
        <end position="283"/>
    </location>
</feature>
<evidence type="ECO:0000256" key="1">
    <source>
        <dbReference type="ARBA" id="ARBA00005234"/>
    </source>
</evidence>
<name>X6MCU9_RETFI</name>
<feature type="region of interest" description="Disordered" evidence="5">
    <location>
        <begin position="215"/>
        <end position="312"/>
    </location>
</feature>